<dbReference type="EMBL" id="JADTXM010000007">
    <property type="protein sequence ID" value="MBH3439427.1"/>
    <property type="molecule type" value="Genomic_DNA"/>
</dbReference>
<dbReference type="EMBL" id="JADMCD010000002">
    <property type="protein sequence ID" value="MBF8640018.1"/>
    <property type="molecule type" value="Genomic_DNA"/>
</dbReference>
<dbReference type="InterPro" id="IPR022798">
    <property type="entry name" value="BcsD_bac"/>
</dbReference>
<evidence type="ECO:0000313" key="4">
    <source>
        <dbReference type="Proteomes" id="UP000250443"/>
    </source>
</evidence>
<dbReference type="Gene3D" id="3.30.70.2590">
    <property type="match status" value="1"/>
</dbReference>
<dbReference type="RefSeq" id="WP_010795070.1">
    <property type="nucleotide sequence ID" value="NZ_CP069262.1"/>
</dbReference>
<evidence type="ECO:0000313" key="2">
    <source>
        <dbReference type="EMBL" id="MBH3439427.1"/>
    </source>
</evidence>
<dbReference type="GO" id="GO:0030244">
    <property type="term" value="P:cellulose biosynthetic process"/>
    <property type="evidence" value="ECO:0007669"/>
    <property type="project" value="InterPro"/>
</dbReference>
<reference evidence="1 5" key="2">
    <citation type="submission" date="2020-10" db="EMBL/GenBank/DDBJ databases">
        <title>Genome sequences of Pseudomonas isolates.</title>
        <authorList>
            <person name="Wessels L."/>
            <person name="Reich F."/>
            <person name="Hammerl J."/>
        </authorList>
    </citation>
    <scope>NUCLEOTIDE SEQUENCE [LARGE SCALE GENOMIC DNA]</scope>
    <source>
        <strain evidence="1 5">20-MO00624-0</strain>
    </source>
</reference>
<dbReference type="Proteomes" id="UP000626180">
    <property type="component" value="Unassembled WGS sequence"/>
</dbReference>
<dbReference type="InterPro" id="IPR038470">
    <property type="entry name" value="Cellsynth_D_sf"/>
</dbReference>
<gene>
    <name evidence="2" type="ORF">I5Q09_12105</name>
    <name evidence="1" type="ORF">IRZ65_04900</name>
    <name evidence="3" type="ORF">NCTC11842_02877</name>
</gene>
<evidence type="ECO:0000313" key="6">
    <source>
        <dbReference type="Proteomes" id="UP000638986"/>
    </source>
</evidence>
<dbReference type="AlphaFoldDB" id="A0A2X2CKC6"/>
<evidence type="ECO:0000313" key="1">
    <source>
        <dbReference type="EMBL" id="MBF8640018.1"/>
    </source>
</evidence>
<sequence>MQSKDIEQATLAYLSTREERGRWGSLILTLINQMYESAGSTDALGFLRLVGARLGESMALSEQPTLEALERVVNERWKAMDWGWVRFGVQGKAIEIVHGGYPILESSERWTRSLAAVLEGLYEYIFQAQGEEHRLQVRLLESPEGALVFRCAG</sequence>
<dbReference type="Proteomes" id="UP000250443">
    <property type="component" value="Unassembled WGS sequence"/>
</dbReference>
<reference evidence="2 6" key="3">
    <citation type="submission" date="2020-11" db="EMBL/GenBank/DDBJ databases">
        <title>Enhanced detection system for hospital associated transmission using whole genome sequencing surveillance.</title>
        <authorList>
            <person name="Harrison L.H."/>
            <person name="Van Tyne D."/>
            <person name="Marsh J.W."/>
            <person name="Griffith M.P."/>
            <person name="Snyder D.J."/>
            <person name="Cooper V.S."/>
            <person name="Mustapha M."/>
        </authorList>
    </citation>
    <scope>NUCLEOTIDE SEQUENCE [LARGE SCALE GENOMIC DNA]</scope>
    <source>
        <strain evidence="2 6">PSB00013</strain>
    </source>
</reference>
<proteinExistence type="predicted"/>
<evidence type="ECO:0000313" key="5">
    <source>
        <dbReference type="Proteomes" id="UP000626180"/>
    </source>
</evidence>
<evidence type="ECO:0000313" key="3">
    <source>
        <dbReference type="EMBL" id="SPZ08617.1"/>
    </source>
</evidence>
<dbReference type="Proteomes" id="UP000638986">
    <property type="component" value="Unassembled WGS sequence"/>
</dbReference>
<reference evidence="3 4" key="1">
    <citation type="submission" date="2018-06" db="EMBL/GenBank/DDBJ databases">
        <authorList>
            <consortium name="Pathogen Informatics"/>
            <person name="Doyle S."/>
        </authorList>
    </citation>
    <scope>NUCLEOTIDE SEQUENCE [LARGE SCALE GENOMIC DNA]</scope>
    <source>
        <strain evidence="3 4">NCTC11842</strain>
    </source>
</reference>
<dbReference type="EMBL" id="UAUF01000012">
    <property type="protein sequence ID" value="SPZ08617.1"/>
    <property type="molecule type" value="Genomic_DNA"/>
</dbReference>
<dbReference type="Pfam" id="PF03500">
    <property type="entry name" value="Cellsynth_D"/>
    <property type="match status" value="1"/>
</dbReference>
<keyword evidence="5" id="KW-1185">Reference proteome</keyword>
<name>A0A2X2CKC6_PSELU</name>
<protein>
    <submittedName>
        <fullName evidence="1">Cellulose synthase</fullName>
    </submittedName>
</protein>
<organism evidence="3 4">
    <name type="scientific">Pseudomonas luteola</name>
    <dbReference type="NCBI Taxonomy" id="47886"/>
    <lineage>
        <taxon>Bacteria</taxon>
        <taxon>Pseudomonadati</taxon>
        <taxon>Pseudomonadota</taxon>
        <taxon>Gammaproteobacteria</taxon>
        <taxon>Pseudomonadales</taxon>
        <taxon>Pseudomonadaceae</taxon>
        <taxon>Pseudomonas</taxon>
    </lineage>
</organism>
<accession>A0A2X2CKC6</accession>